<dbReference type="Proteomes" id="UP000078540">
    <property type="component" value="Unassembled WGS sequence"/>
</dbReference>
<organism evidence="4 5">
    <name type="scientific">Atta colombica</name>
    <dbReference type="NCBI Taxonomy" id="520822"/>
    <lineage>
        <taxon>Eukaryota</taxon>
        <taxon>Metazoa</taxon>
        <taxon>Ecdysozoa</taxon>
        <taxon>Arthropoda</taxon>
        <taxon>Hexapoda</taxon>
        <taxon>Insecta</taxon>
        <taxon>Pterygota</taxon>
        <taxon>Neoptera</taxon>
        <taxon>Endopterygota</taxon>
        <taxon>Hymenoptera</taxon>
        <taxon>Apocrita</taxon>
        <taxon>Aculeata</taxon>
        <taxon>Formicoidea</taxon>
        <taxon>Formicidae</taxon>
        <taxon>Myrmicinae</taxon>
        <taxon>Atta</taxon>
    </lineage>
</organism>
<gene>
    <name evidence="4" type="ORF">ALC53_09418</name>
</gene>
<dbReference type="InterPro" id="IPR025313">
    <property type="entry name" value="SPB4-like_CTE"/>
</dbReference>
<name>A0A195B802_9HYME</name>
<sequence length="182" mass="21717">MKAMENMDFTYMTEIQKKTGSDKTFLIPAIELIYRWKFMPYNERRQIIFFSATNTQKITTITSEKRFLLLFTFLKKNILINERGDDSSDHALLMNNEYILQLHSYYRAYYSHHLKQIFDIKTLDLAKVAKSFGFTVSPIIGLNLMLNFHFFLFNSLIEVEISKSSRSQKETQRRRKRGQDNR</sequence>
<evidence type="ECO:0000256" key="2">
    <source>
        <dbReference type="ARBA" id="ARBA00022806"/>
    </source>
</evidence>
<keyword evidence="2 4" id="KW-0347">Helicase</keyword>
<keyword evidence="2 4" id="KW-0547">Nucleotide-binding</keyword>
<evidence type="ECO:0000313" key="4">
    <source>
        <dbReference type="EMBL" id="KYM80324.1"/>
    </source>
</evidence>
<dbReference type="GO" id="GO:0004386">
    <property type="term" value="F:helicase activity"/>
    <property type="evidence" value="ECO:0007669"/>
    <property type="project" value="UniProtKB-KW"/>
</dbReference>
<feature type="domain" description="ATP-dependent rRNA helicase SPB4-like C-terminal extension" evidence="3">
    <location>
        <begin position="84"/>
        <end position="142"/>
    </location>
</feature>
<dbReference type="STRING" id="520822.A0A195B802"/>
<reference evidence="4 5" key="1">
    <citation type="submission" date="2015-09" db="EMBL/GenBank/DDBJ databases">
        <title>Atta colombica WGS genome.</title>
        <authorList>
            <person name="Nygaard S."/>
            <person name="Hu H."/>
            <person name="Boomsma J."/>
            <person name="Zhang G."/>
        </authorList>
    </citation>
    <scope>NUCLEOTIDE SEQUENCE [LARGE SCALE GENOMIC DNA]</scope>
    <source>
        <strain evidence="4">Treedump-2</strain>
        <tissue evidence="4">Whole body</tissue>
    </source>
</reference>
<dbReference type="SMART" id="SM01178">
    <property type="entry name" value="DUF4217"/>
    <property type="match status" value="1"/>
</dbReference>
<evidence type="ECO:0000259" key="3">
    <source>
        <dbReference type="SMART" id="SM01178"/>
    </source>
</evidence>
<keyword evidence="5" id="KW-1185">Reference proteome</keyword>
<keyword evidence="2 4" id="KW-0067">ATP-binding</keyword>
<keyword evidence="1" id="KW-0378">Hydrolase</keyword>
<dbReference type="AlphaFoldDB" id="A0A195B802"/>
<evidence type="ECO:0000313" key="5">
    <source>
        <dbReference type="Proteomes" id="UP000078540"/>
    </source>
</evidence>
<protein>
    <submittedName>
        <fullName evidence="4">Putative ATP-dependent RNA helicase pitchoune</fullName>
    </submittedName>
</protein>
<accession>A0A195B802</accession>
<evidence type="ECO:0000256" key="1">
    <source>
        <dbReference type="ARBA" id="ARBA00022801"/>
    </source>
</evidence>
<dbReference type="GO" id="GO:0016787">
    <property type="term" value="F:hydrolase activity"/>
    <property type="evidence" value="ECO:0007669"/>
    <property type="project" value="UniProtKB-KW"/>
</dbReference>
<dbReference type="Pfam" id="PF13959">
    <property type="entry name" value="CTE_SPB4"/>
    <property type="match status" value="1"/>
</dbReference>
<dbReference type="EMBL" id="KQ976574">
    <property type="protein sequence ID" value="KYM80324.1"/>
    <property type="molecule type" value="Genomic_DNA"/>
</dbReference>
<proteinExistence type="predicted"/>